<feature type="region of interest" description="Disordered" evidence="7">
    <location>
        <begin position="2356"/>
        <end position="2424"/>
    </location>
</feature>
<dbReference type="GO" id="GO:0070973">
    <property type="term" value="P:protein localization to endoplasmic reticulum exit site"/>
    <property type="evidence" value="ECO:0000318"/>
    <property type="project" value="GO_Central"/>
</dbReference>
<sequence>MHSSKPLDRPLLHPQQSYSSANHNSVLNRRRSGSKGSTTSNGSVSSFQHQQNDDPNSPLSGSISTSMNTALAGPKHSFIDASSKDNTAGNSAASLAGSVTTTTGTTSRFANAPPPRMLSRRPPPSTGSFARPPTSTSGSAAQRHSSMASNTKRNPIDATGVGRVVSGSTQFSTETGSLGSVDGAKKTVTTSNITSNHASFFDSFGLGSTTTVHNTKTSQDHTVPTNGSHSPTRVTNVKPPTGPLQKNMNAQKLIDEFGFDQISSSQPVDHNVSLTRTAGVQYHQESSKHNHQQPKVISPKPPSPLPNQTFQSGIPLLNASVTVAGPPLKSPAYTKDEHHHQLQQSQPKVNESTVSASFEPPPLHNMSTTVTTQEIKPKTTYSSSPPIETAVFNVVSESSGPAIVPLEHEVSDVQQPENASFFDEHHRNLDLQDENPFNAAMQSNSVVHGVSSQSIQTNSKHSNQLALSPNRSSPVDMSANPNGKNLGPKNGVVMQNDTEINHHTFDDIDTRDRPAGFYDFALGGTLFTNSTHHAPNDSLQFNPNHNDVGAFRATHSSDVQNLNDLDDLVLGSVPLADVNKQQSSHTAGIPYSDSNVAYPMSVTSQSLVNHFIPSDISTSNAEFSHQVQQQPAFESNTIDQYGSSMQPHNQQNQNQDFQRLYNNAHADDGSMEGIASNDDTMIDSQQHFATDFDSNTHNGVGYEDYATVHGSATLFQQSVEQHQTIQPDSFDTHSQSLTERNDLHSFGHLSSADIQQHENILPMPIVHSVSNYEGTAHTTENDGYMSAPIVEPPIPIAWADESQRESLSTSVEHNSLADLADSASNPFGFGNQYNGIDPFGFVQGNVQPINNAIYDQPTDNTMYGQTVDNTMYDQTVDNTMYGQTVDNTMYGQTVDNTMYGQTVDNAMYDQPADNAMYAQIHDPNQQQFYGQDQPNNFDQQQQNFDQRLGYGEPQQFPNHSQGLDHQQFYDQQQSFVPNLQHQDLYQQQTLDSQQQSFDQQLVYDQENHQQQNMPDQQNQVEYNQSTNTQGQNENAYGWDGAFMQHQNVQQPVDKKIQDPYSFSTHDHLVRQPSPSHVEQYHHDFPSEPYNPSAHMPLSEASAVQSKSSRLSPAPPLSTTSVTSGYSKSNNHMAQNALSTSPVLTNAFEHTPVSTTRQCPSCLCECKATAKFCGECGLSLKQIAHATEHEKSVVEYAPNPAQTGYATDHTYQQSDYSQVNNETGVSYQFVPDVGVSGSSNMPHFDEHQQQQNYAEPAQLYHGQQSQYSYNGYDQQEHSNYDYSNNTYTDPHAQHAQAISQSPVQAQQPQKPLEFSDPLRRHRGHVFASFGFGGKLVVMRPRRQVLYLTSNTGLPTVTEKSYPGPILTINVKSILYSGITKEIEVAFEGKGPLVCSRNIWNKKKLISHLDNCFLNSENTVAYQSQKTLLWKMARLALEQDGVMLGSGNQATELSTAQQIRTILDTKSTKPNSGQHNDPHFEMHAMLLEGDRKGACQIATANLMWPHALIISSHVDRQTYADVTMQFSRSGLQTPATKPPHGVPLPGINVIYGLFAGAGPNAIYEFLPGPFGPENMPPEEYIDRWRFILSVILANRTPGDTDAILALGDQLATYGLVNEAHTCFLAVGAGRMLTGSDTLNSGNSKIIMLGANHVSQPTTFFKDIDAFHITETLEFALTLGSGGISNGFPHFQAYKFWYATYLSDLGFQNLAFKYTEGIEHFIKTFKNGSPYFHQTFCNKLCQFTDQLLTSMSSFESKAAAKDADDASSGGWLRKISSNLTGAALGRGLEQFMNNAVGVEDDITQPVKPQGPMYPTTSHTDGLLSTQSSSIPSQPSLAGNMSEVTTTLSTTTEFFSMMPQIPIVKLRHTQSNPTHLSTSMTSTSSIGVPSTSNVVMPFVSSAANDIYQHHPSNVSSTGEHAPLGSVSYPTYGMTQPDLHQTSQLPPMNAGHGPYASSFSHTSPALSYHADPTETRQELQQPSYMEQNQYEMQTGEFTGNYDYAANYDTSAGYPQTTSYDQSTEYAANAVHEQGANYEQNASAGYGGAEVYEQNANYGSYADTGDQTTNTMHAQDQQHSQNNGYYNSYHDQDTQQQFQNETHWSSYQDNQNGLQQHQADTQWNNYTEDPQTFQPSQNDSQSISAANNQESRDDKPPNDTHWSSYQKNDYSSNGIHEDTNHNQPPLTGPFFGASQELPGQTLQNVSKKAVDNSSFVPSFPLAFPPPANSTAGALPAFSPVVPPEPDAVDDFGFDNKSIRKAKSAFVLRPSSPLKAGENAPSEPVRRNSGSEQPTEKDKTSPTPAGTPDPAGGARNSRTILSYFGSMFGRPSKPDDKDSATQAFLPSGNALVFDKDLKKWVTKGGEPVGGPEKQLAPPPIKHMAETGAPTEMKPAMGAPTLGSAETPPGPMGPTLNSKPSTGSLGASRRSARSRYVDVINPNAAKESVPAINLALPTRFGMPSEQSQPKIMMPPFQQQANGSTSSFYDDFVKSNDSAAMETQPTSNDQSVTRDNQQDLPVLDGQHLASTEKQHQPPFMARMADVPARISSVPPLDTSHPQPPSARSSSSLSNHPQNIASANRSFHSLSSQPLSTVYMSNSGVQQPHHPSTFSEVNSSGEFQTQPGMTRLTPRLANRVVSNSRQGTPPSDL</sequence>
<dbReference type="GeneID" id="18238859"/>
<feature type="region of interest" description="Disordered" evidence="7">
    <location>
        <begin position="1006"/>
        <end position="1035"/>
    </location>
</feature>
<feature type="compositionally biased region" description="Polar residues" evidence="7">
    <location>
        <begin position="2468"/>
        <end position="2479"/>
    </location>
</feature>
<dbReference type="Pfam" id="PF12931">
    <property type="entry name" value="TPR_Sec16"/>
    <property type="match status" value="1"/>
</dbReference>
<feature type="region of interest" description="Disordered" evidence="7">
    <location>
        <begin position="1065"/>
        <end position="1131"/>
    </location>
</feature>
<feature type="region of interest" description="Disordered" evidence="7">
    <location>
        <begin position="1292"/>
        <end position="1315"/>
    </location>
</feature>
<organism evidence="10 11">
    <name type="scientific">Batrachochytrium dendrobatidis (strain JAM81 / FGSC 10211)</name>
    <name type="common">Frog chytrid fungus</name>
    <dbReference type="NCBI Taxonomy" id="684364"/>
    <lineage>
        <taxon>Eukaryota</taxon>
        <taxon>Fungi</taxon>
        <taxon>Fungi incertae sedis</taxon>
        <taxon>Chytridiomycota</taxon>
        <taxon>Chytridiomycota incertae sedis</taxon>
        <taxon>Chytridiomycetes</taxon>
        <taxon>Rhizophydiales</taxon>
        <taxon>Rhizophydiales incertae sedis</taxon>
        <taxon>Batrachochytrium</taxon>
    </lineage>
</organism>
<keyword evidence="11" id="KW-1185">Reference proteome</keyword>
<dbReference type="HOGENOM" id="CLU_227644_0_0_1"/>
<evidence type="ECO:0000256" key="2">
    <source>
        <dbReference type="ARBA" id="ARBA00022448"/>
    </source>
</evidence>
<dbReference type="RefSeq" id="XP_006679860.1">
    <property type="nucleotide sequence ID" value="XM_006679797.1"/>
</dbReference>
<dbReference type="Pfam" id="PF12932">
    <property type="entry name" value="Sec16"/>
    <property type="match status" value="1"/>
</dbReference>
<feature type="compositionally biased region" description="Polar residues" evidence="7">
    <location>
        <begin position="2120"/>
        <end position="2143"/>
    </location>
</feature>
<keyword evidence="3 6" id="KW-0256">Endoplasmic reticulum</keyword>
<feature type="region of interest" description="Disordered" evidence="7">
    <location>
        <begin position="2258"/>
        <end position="2341"/>
    </location>
</feature>
<dbReference type="OMA" id="WPFRTGT"/>
<protein>
    <recommendedName>
        <fullName evidence="6">Protein transport protein sec16</fullName>
    </recommendedName>
</protein>
<evidence type="ECO:0000256" key="6">
    <source>
        <dbReference type="RuleBase" id="RU364101"/>
    </source>
</evidence>
<keyword evidence="6" id="KW-0072">Autophagy</keyword>
<feature type="compositionally biased region" description="Polar residues" evidence="7">
    <location>
        <begin position="1020"/>
        <end position="1034"/>
    </location>
</feature>
<dbReference type="STRING" id="684364.F4P5E1"/>
<dbReference type="GO" id="GO:0016192">
    <property type="term" value="P:vesicle-mediated transport"/>
    <property type="evidence" value="ECO:0007669"/>
    <property type="project" value="UniProtKB-KW"/>
</dbReference>
<keyword evidence="2 6" id="KW-0813">Transport</keyword>
<feature type="compositionally biased region" description="Polar residues" evidence="7">
    <location>
        <begin position="2568"/>
        <end position="2618"/>
    </location>
</feature>
<feature type="compositionally biased region" description="Polar residues" evidence="7">
    <location>
        <begin position="212"/>
        <end position="235"/>
    </location>
</feature>
<feature type="region of interest" description="Disordered" evidence="7">
    <location>
        <begin position="2053"/>
        <end position="2083"/>
    </location>
</feature>
<comment type="function">
    <text evidence="5 6">Involved in the initiation of assembly of the COPII coat required for the formation of transport vesicles from the endoplasmic reticulum (ER) and the selection of cargo molecules. Also involved in autophagy.</text>
</comment>
<dbReference type="Gene3D" id="1.25.40.1030">
    <property type="match status" value="1"/>
</dbReference>
<feature type="compositionally biased region" description="Polar residues" evidence="7">
    <location>
        <begin position="342"/>
        <end position="356"/>
    </location>
</feature>
<feature type="region of interest" description="Disordered" evidence="7">
    <location>
        <begin position="282"/>
        <end position="303"/>
    </location>
</feature>
<feature type="compositionally biased region" description="Low complexity" evidence="7">
    <location>
        <begin position="1819"/>
        <end position="1833"/>
    </location>
</feature>
<feature type="compositionally biased region" description="Low complexity" evidence="7">
    <location>
        <begin position="2294"/>
        <end position="2307"/>
    </location>
</feature>
<dbReference type="GO" id="GO:0070971">
    <property type="term" value="C:endoplasmic reticulum exit site"/>
    <property type="evidence" value="ECO:0000318"/>
    <property type="project" value="GO_Central"/>
</dbReference>
<feature type="region of interest" description="Disordered" evidence="7">
    <location>
        <begin position="1803"/>
        <end position="1837"/>
    </location>
</feature>
<feature type="compositionally biased region" description="Polar residues" evidence="7">
    <location>
        <begin position="451"/>
        <end position="475"/>
    </location>
</feature>
<evidence type="ECO:0000256" key="1">
    <source>
        <dbReference type="ARBA" id="ARBA00005927"/>
    </source>
</evidence>
<feature type="region of interest" description="Disordered" evidence="7">
    <location>
        <begin position="2120"/>
        <end position="2189"/>
    </location>
</feature>
<feature type="compositionally biased region" description="Polar residues" evidence="7">
    <location>
        <begin position="2486"/>
        <end position="2510"/>
    </location>
</feature>
<feature type="compositionally biased region" description="Polar residues" evidence="7">
    <location>
        <begin position="14"/>
        <end position="27"/>
    </location>
</feature>
<feature type="region of interest" description="Disordered" evidence="7">
    <location>
        <begin position="1"/>
        <end position="163"/>
    </location>
</feature>
<feature type="region of interest" description="Disordered" evidence="7">
    <location>
        <begin position="212"/>
        <end position="246"/>
    </location>
</feature>
<dbReference type="GO" id="GO:0007030">
    <property type="term" value="P:Golgi organization"/>
    <property type="evidence" value="ECO:0000318"/>
    <property type="project" value="GO_Central"/>
</dbReference>
<evidence type="ECO:0000256" key="4">
    <source>
        <dbReference type="ARBA" id="ARBA00022892"/>
    </source>
</evidence>
<evidence type="ECO:0000259" key="8">
    <source>
        <dbReference type="Pfam" id="PF12931"/>
    </source>
</evidence>
<comment type="subcellular location">
    <subcellularLocation>
        <location evidence="6">Endoplasmic reticulum membrane</location>
    </subcellularLocation>
</comment>
<feature type="compositionally biased region" description="Polar residues" evidence="7">
    <location>
        <begin position="365"/>
        <end position="383"/>
    </location>
</feature>
<feature type="compositionally biased region" description="Polar residues" evidence="7">
    <location>
        <begin position="2630"/>
        <end position="2643"/>
    </location>
</feature>
<proteinExistence type="inferred from homology"/>
<keyword evidence="6" id="KW-0653">Protein transport</keyword>
<evidence type="ECO:0000259" key="9">
    <source>
        <dbReference type="Pfam" id="PF12932"/>
    </source>
</evidence>
<dbReference type="PANTHER" id="PTHR13402:SF6">
    <property type="entry name" value="SECRETORY 16, ISOFORM I"/>
    <property type="match status" value="1"/>
</dbReference>
<feature type="region of interest" description="Disordered" evidence="7">
    <location>
        <begin position="327"/>
        <end position="383"/>
    </location>
</feature>
<dbReference type="InParanoid" id="F4P5E1"/>
<evidence type="ECO:0000256" key="3">
    <source>
        <dbReference type="ARBA" id="ARBA00022824"/>
    </source>
</evidence>
<feature type="compositionally biased region" description="Polar residues" evidence="7">
    <location>
        <begin position="2154"/>
        <end position="2168"/>
    </location>
</feature>
<feature type="compositionally biased region" description="Low complexity" evidence="7">
    <location>
        <begin position="480"/>
        <end position="489"/>
    </location>
</feature>
<dbReference type="EMBL" id="GL882886">
    <property type="protein sequence ID" value="EGF79396.1"/>
    <property type="molecule type" value="Genomic_DNA"/>
</dbReference>
<feature type="compositionally biased region" description="Polar residues" evidence="7">
    <location>
        <begin position="133"/>
        <end position="153"/>
    </location>
</feature>
<dbReference type="GO" id="GO:0012507">
    <property type="term" value="C:ER to Golgi transport vesicle membrane"/>
    <property type="evidence" value="ECO:0000318"/>
    <property type="project" value="GO_Central"/>
</dbReference>
<dbReference type="InterPro" id="IPR024340">
    <property type="entry name" value="Sec16_CCD"/>
</dbReference>
<keyword evidence="4 6" id="KW-0931">ER-Golgi transport</keyword>
<feature type="region of interest" description="Disordered" evidence="7">
    <location>
        <begin position="2452"/>
        <end position="2643"/>
    </location>
</feature>
<feature type="compositionally biased region" description="Polar residues" evidence="7">
    <location>
        <begin position="1295"/>
        <end position="1308"/>
    </location>
</feature>
<feature type="compositionally biased region" description="Pro residues" evidence="7">
    <location>
        <begin position="112"/>
        <end position="125"/>
    </location>
</feature>
<dbReference type="OrthoDB" id="8918678at2759"/>
<feature type="compositionally biased region" description="Low complexity" evidence="7">
    <location>
        <begin position="91"/>
        <end position="107"/>
    </location>
</feature>
<feature type="compositionally biased region" description="Polar residues" evidence="7">
    <location>
        <begin position="1101"/>
        <end position="1131"/>
    </location>
</feature>
<evidence type="ECO:0000313" key="11">
    <source>
        <dbReference type="Proteomes" id="UP000007241"/>
    </source>
</evidence>
<reference evidence="10 11" key="1">
    <citation type="submission" date="2009-12" db="EMBL/GenBank/DDBJ databases">
        <title>The draft genome of Batrachochytrium dendrobatidis.</title>
        <authorList>
            <consortium name="US DOE Joint Genome Institute (JGI-PGF)"/>
            <person name="Kuo A."/>
            <person name="Salamov A."/>
            <person name="Schmutz J."/>
            <person name="Lucas S."/>
            <person name="Pitluck S."/>
            <person name="Rosenblum E."/>
            <person name="Stajich J."/>
            <person name="Eisen M."/>
            <person name="Grigoriev I.V."/>
        </authorList>
    </citation>
    <scope>NUCLEOTIDE SEQUENCE [LARGE SCALE GENOMIC DNA]</scope>
    <source>
        <strain evidence="11">JAM81 / FGSC 10211</strain>
    </source>
</reference>
<accession>F4P5E1</accession>
<keyword evidence="6" id="KW-0472">Membrane</keyword>
<feature type="compositionally biased region" description="Low complexity" evidence="7">
    <location>
        <begin position="2556"/>
        <end position="2567"/>
    </location>
</feature>
<feature type="region of interest" description="Disordered" evidence="7">
    <location>
        <begin position="451"/>
        <end position="489"/>
    </location>
</feature>
<gene>
    <name evidence="10" type="ORF">BATDEDRAFT_25718</name>
</gene>
<feature type="compositionally biased region" description="Polar residues" evidence="7">
    <location>
        <begin position="47"/>
        <end position="69"/>
    </location>
</feature>
<dbReference type="PANTHER" id="PTHR13402">
    <property type="entry name" value="RGPR-RELATED"/>
    <property type="match status" value="1"/>
</dbReference>
<feature type="compositionally biased region" description="Basic and acidic residues" evidence="7">
    <location>
        <begin position="1"/>
        <end position="11"/>
    </location>
</feature>
<feature type="compositionally biased region" description="Polar residues" evidence="7">
    <location>
        <begin position="2059"/>
        <end position="2080"/>
    </location>
</feature>
<feature type="domain" description="Sec16 Sec23-binding" evidence="8">
    <location>
        <begin position="1481"/>
        <end position="1756"/>
    </location>
</feature>
<dbReference type="GO" id="GO:0015031">
    <property type="term" value="P:protein transport"/>
    <property type="evidence" value="ECO:0007669"/>
    <property type="project" value="UniProtKB-KW"/>
</dbReference>
<evidence type="ECO:0000313" key="10">
    <source>
        <dbReference type="EMBL" id="EGF79396.1"/>
    </source>
</evidence>
<name>F4P5E1_BATDJ</name>
<feature type="compositionally biased region" description="Low complexity" evidence="7">
    <location>
        <begin position="1006"/>
        <end position="1019"/>
    </location>
</feature>
<dbReference type="Proteomes" id="UP000007241">
    <property type="component" value="Unassembled WGS sequence"/>
</dbReference>
<dbReference type="GO" id="GO:0005789">
    <property type="term" value="C:endoplasmic reticulum membrane"/>
    <property type="evidence" value="ECO:0007669"/>
    <property type="project" value="UniProtKB-SubCell"/>
</dbReference>
<feature type="domain" description="Sec16 central conserved" evidence="9">
    <location>
        <begin position="1323"/>
        <end position="1439"/>
    </location>
</feature>
<dbReference type="InterPro" id="IPR024298">
    <property type="entry name" value="Sec16_Sec23-bd"/>
</dbReference>
<evidence type="ECO:0000256" key="5">
    <source>
        <dbReference type="ARBA" id="ARBA00024687"/>
    </source>
</evidence>
<evidence type="ECO:0000256" key="7">
    <source>
        <dbReference type="SAM" id="MobiDB-lite"/>
    </source>
</evidence>
<feature type="compositionally biased region" description="Low complexity" evidence="7">
    <location>
        <begin position="34"/>
        <end position="46"/>
    </location>
</feature>
<dbReference type="CDD" id="cd09233">
    <property type="entry name" value="ACE1-Sec16-like"/>
    <property type="match status" value="1"/>
</dbReference>
<comment type="similarity">
    <text evidence="1 6">Belongs to the SEC16 family.</text>
</comment>
<dbReference type="GO" id="GO:0006914">
    <property type="term" value="P:autophagy"/>
    <property type="evidence" value="ECO:0007669"/>
    <property type="project" value="UniProtKB-KW"/>
</dbReference>